<comment type="caution">
    <text evidence="1">The sequence shown here is derived from an EMBL/GenBank/DDBJ whole genome shotgun (WGS) entry which is preliminary data.</text>
</comment>
<gene>
    <name evidence="1" type="ORF">CS063_02435</name>
</gene>
<dbReference type="EMBL" id="PEDL01000001">
    <property type="protein sequence ID" value="PHV72355.1"/>
    <property type="molecule type" value="Genomic_DNA"/>
</dbReference>
<name>A0AC61DHT3_9FIRM</name>
<organism evidence="1 2">
    <name type="scientific">Sporanaerobium hydrogeniformans</name>
    <dbReference type="NCBI Taxonomy" id="3072179"/>
    <lineage>
        <taxon>Bacteria</taxon>
        <taxon>Bacillati</taxon>
        <taxon>Bacillota</taxon>
        <taxon>Clostridia</taxon>
        <taxon>Lachnospirales</taxon>
        <taxon>Lachnospiraceae</taxon>
        <taxon>Sporanaerobium</taxon>
    </lineage>
</organism>
<dbReference type="Proteomes" id="UP000224460">
    <property type="component" value="Unassembled WGS sequence"/>
</dbReference>
<sequence>MRLVGIGIVFISCTLAGFVLDSYERKRLTELEQFVYIFELLRAEIEYRLTPLEEACYVMTQFASFAIGKVWEDFANLLKGKQSVNVTQMWEEALMGSKIYFHLKDKDYEILESFGKACGYLDKNMQSRNIDMLIVRLKEELEKAKVQYEKQGKLNRSLGILVGACLSLFLI</sequence>
<proteinExistence type="predicted"/>
<protein>
    <submittedName>
        <fullName evidence="1">Uncharacterized protein</fullName>
    </submittedName>
</protein>
<accession>A0AC61DHT3</accession>
<keyword evidence="2" id="KW-1185">Reference proteome</keyword>
<evidence type="ECO:0000313" key="2">
    <source>
        <dbReference type="Proteomes" id="UP000224460"/>
    </source>
</evidence>
<evidence type="ECO:0000313" key="1">
    <source>
        <dbReference type="EMBL" id="PHV72355.1"/>
    </source>
</evidence>
<reference evidence="1" key="1">
    <citation type="submission" date="2017-10" db="EMBL/GenBank/DDBJ databases">
        <title>Genome sequence of cellulolytic Lachnospiraceae bacterium XHS1971 isolated from hotspring sediment.</title>
        <authorList>
            <person name="Vasudevan G."/>
            <person name="Joshi A.J."/>
            <person name="Hivarkar S."/>
            <person name="Lanjekar V.B."/>
            <person name="Dhakephalkar P.K."/>
            <person name="Dagar S."/>
        </authorList>
    </citation>
    <scope>NUCLEOTIDE SEQUENCE</scope>
    <source>
        <strain evidence="1">XHS1971</strain>
    </source>
</reference>